<feature type="domain" description="Glycine-rich" evidence="3">
    <location>
        <begin position="681"/>
        <end position="921"/>
    </location>
</feature>
<feature type="compositionally biased region" description="Gly residues" evidence="1">
    <location>
        <begin position="732"/>
        <end position="741"/>
    </location>
</feature>
<feature type="compositionally biased region" description="Gly residues" evidence="1">
    <location>
        <begin position="887"/>
        <end position="896"/>
    </location>
</feature>
<feature type="region of interest" description="Disordered" evidence="1">
    <location>
        <begin position="732"/>
        <end position="753"/>
    </location>
</feature>
<feature type="region of interest" description="Disordered" evidence="1">
    <location>
        <begin position="802"/>
        <end position="828"/>
    </location>
</feature>
<dbReference type="SUPFAM" id="SSF51126">
    <property type="entry name" value="Pectin lyase-like"/>
    <property type="match status" value="1"/>
</dbReference>
<dbReference type="PANTHER" id="PTHR36453">
    <property type="entry name" value="SECRETED PROTEIN-RELATED"/>
    <property type="match status" value="1"/>
</dbReference>
<feature type="region of interest" description="Disordered" evidence="1">
    <location>
        <begin position="855"/>
        <end position="908"/>
    </location>
</feature>
<organism evidence="4 5">
    <name type="scientific">Pontiella sulfatireligans</name>
    <dbReference type="NCBI Taxonomy" id="2750658"/>
    <lineage>
        <taxon>Bacteria</taxon>
        <taxon>Pseudomonadati</taxon>
        <taxon>Kiritimatiellota</taxon>
        <taxon>Kiritimatiellia</taxon>
        <taxon>Kiritimatiellales</taxon>
        <taxon>Pontiellaceae</taxon>
        <taxon>Pontiella</taxon>
    </lineage>
</organism>
<accession>A0A6C2UDR5</accession>
<feature type="signal peptide" evidence="2">
    <location>
        <begin position="1"/>
        <end position="18"/>
    </location>
</feature>
<dbReference type="Pfam" id="PF21722">
    <property type="entry name" value="Gly_rich_2"/>
    <property type="match status" value="1"/>
</dbReference>
<dbReference type="InterPro" id="IPR012334">
    <property type="entry name" value="Pectin_lyas_fold"/>
</dbReference>
<dbReference type="Proteomes" id="UP000346198">
    <property type="component" value="Unassembled WGS sequence"/>
</dbReference>
<dbReference type="Gene3D" id="2.160.20.10">
    <property type="entry name" value="Single-stranded right-handed beta-helix, Pectin lyase-like"/>
    <property type="match status" value="2"/>
</dbReference>
<dbReference type="InterPro" id="IPR049304">
    <property type="entry name" value="Gly_rich_dom"/>
</dbReference>
<dbReference type="InterPro" id="IPR011050">
    <property type="entry name" value="Pectin_lyase_fold/virulence"/>
</dbReference>
<evidence type="ECO:0000259" key="3">
    <source>
        <dbReference type="Pfam" id="PF21722"/>
    </source>
</evidence>
<proteinExistence type="predicted"/>
<feature type="chain" id="PRO_5025353256" description="Glycine-rich domain-containing protein" evidence="2">
    <location>
        <begin position="19"/>
        <end position="1086"/>
    </location>
</feature>
<sequence length="1086" mass="114265">MIKYLLIAGLVASTAVRATDVYVDHSATAGGDGSFASPFQTIQVATDTMTGGDTCHIRGGTYRETLNLTANGSSGSEITFTAYQDENVVISGLDPLAATWTLGSNGIWQTSVSNNVHPLLTNNWAMVFIGDTPCVEARWPNMKYTENWIEEKKWAQLDEGPTEYGKLVCSQIGASGLNFDGATLHMKWLKNDFASRTVTNHTPGQDAVFYPQKHDHGNPDNIPKGHGGYDPRFYIDGKLALLDAAEEWFYDSATQTLYLKTPGSIHPAGLDIGIKARRYGIVANEIAFTRFETINLFASSFRFGEEKGDLCRNITLRDCSVLYPDENHFIDTEAIGKADLGDIAQPLFCVEDGWIEECEFGWSEHRGLSVWVRGTTITNCVFHDTALNGQMSQSGVRVQYGYANPFAGNKANTITHSTVYNSGGVAIYHMGPGPNEVLYNHCFNAGLYAGDISVLYLPYGLKAGGTVVARNWVHWAPHGLGMRCDTLGNNIAVHHNVVWDCNRGCKWQGYGPFQVNNNTYYSEHLFFDGNDETNGVDIMNNSDVMNNVFTNRLYFRTPDLDYASHPDENNGHFKRNVQVNKFYAGNIYDTTNLFISVERNTFDLRPKAGSVLIDNGAVVPGVTDGYQDTAPDIGAYEYGGEYWVPGADWLPDGRTAPYTMAEATELAARILAGETQTPELQIEYLIVAGGGGGGARVGGGGGAGGLVHNFGNPFTLDASTYPVEVGAGGAGGSGFSDGENGGSSSAFGQTAFGGGGGGQRGAYDGLAGGSGGGAGYDGIGGTGNLGQGFNGGDGNGFAGAGGGGGAGAPGQGGNVGDWHNGGNGGAGFGAGSPLGTTVGDNGIFGGGGGGGFRYEGGTETAGTGGMGGGGNGGDVTSGFIGAPGLPNTGGGGGGGSNDRPDGTNIWHDGAAGGSGVVVLRYPKSPYYDQASGGLEVDFSDGTNTYRIHIFTSNGTFTVNETVTANGTPLAWLEQYYPGMDPTEADESDTDGDGLFAWQEYIADTNPTNTASVLKLTTIQPEAGGIRIDWQGGGQARQYLEYTANLPANTWVAIYTNEPVTAPTNMLVDSNAGGNPGFYRIQAERVE</sequence>
<evidence type="ECO:0000313" key="4">
    <source>
        <dbReference type="EMBL" id="VGO18352.1"/>
    </source>
</evidence>
<name>A0A6C2UDR5_9BACT</name>
<gene>
    <name evidence="4" type="ORF">SCARR_00404</name>
</gene>
<dbReference type="RefSeq" id="WP_136059847.1">
    <property type="nucleotide sequence ID" value="NZ_CAAHFH010000001.1"/>
</dbReference>
<dbReference type="PRINTS" id="PR01228">
    <property type="entry name" value="EGGSHELL"/>
</dbReference>
<dbReference type="EMBL" id="CAAHFH010000001">
    <property type="protein sequence ID" value="VGO18352.1"/>
    <property type="molecule type" value="Genomic_DNA"/>
</dbReference>
<evidence type="ECO:0000256" key="1">
    <source>
        <dbReference type="SAM" id="MobiDB-lite"/>
    </source>
</evidence>
<evidence type="ECO:0000313" key="5">
    <source>
        <dbReference type="Proteomes" id="UP000346198"/>
    </source>
</evidence>
<keyword evidence="5" id="KW-1185">Reference proteome</keyword>
<dbReference type="PANTHER" id="PTHR36453:SF1">
    <property type="entry name" value="RIGHT HANDED BETA HELIX DOMAIN-CONTAINING PROTEIN"/>
    <property type="match status" value="1"/>
</dbReference>
<dbReference type="InterPro" id="IPR006626">
    <property type="entry name" value="PbH1"/>
</dbReference>
<reference evidence="4 5" key="1">
    <citation type="submission" date="2019-04" db="EMBL/GenBank/DDBJ databases">
        <authorList>
            <person name="Van Vliet M D."/>
        </authorList>
    </citation>
    <scope>NUCLEOTIDE SEQUENCE [LARGE SCALE GENOMIC DNA]</scope>
    <source>
        <strain evidence="4 5">F21</strain>
    </source>
</reference>
<evidence type="ECO:0000256" key="2">
    <source>
        <dbReference type="SAM" id="SignalP"/>
    </source>
</evidence>
<feature type="compositionally biased region" description="Gly residues" evidence="1">
    <location>
        <begin position="862"/>
        <end position="875"/>
    </location>
</feature>
<keyword evidence="2" id="KW-0732">Signal</keyword>
<protein>
    <recommendedName>
        <fullName evidence="3">Glycine-rich domain-containing protein</fullName>
    </recommendedName>
</protein>
<dbReference type="AlphaFoldDB" id="A0A6C2UDR5"/>
<dbReference type="SMART" id="SM00710">
    <property type="entry name" value="PbH1"/>
    <property type="match status" value="4"/>
</dbReference>